<protein>
    <submittedName>
        <fullName evidence="1">Uncharacterized protein</fullName>
    </submittedName>
</protein>
<sequence>MTGTMPMAQRLAPTVAHGLNAAVTWWTDQIATLSERAADAVLALRDNADAYERVDQCVTDRFTGGQRAR</sequence>
<comment type="caution">
    <text evidence="1">The sequence shown here is derived from an EMBL/GenBank/DDBJ whole genome shotgun (WGS) entry which is preliminary data.</text>
</comment>
<organism evidence="1 2">
    <name type="scientific">Cellulomonas bogoriensis 69B4 = DSM 16987</name>
    <dbReference type="NCBI Taxonomy" id="1386082"/>
    <lineage>
        <taxon>Bacteria</taxon>
        <taxon>Bacillati</taxon>
        <taxon>Actinomycetota</taxon>
        <taxon>Actinomycetes</taxon>
        <taxon>Micrococcales</taxon>
        <taxon>Cellulomonadaceae</taxon>
        <taxon>Cellulomonas</taxon>
    </lineage>
</organism>
<proteinExistence type="predicted"/>
<reference evidence="1 2" key="1">
    <citation type="submission" date="2013-08" db="EMBL/GenBank/DDBJ databases">
        <title>Genome sequencing of Cellulomonas bogoriensis 69B4.</title>
        <authorList>
            <person name="Chen F."/>
            <person name="Li Y."/>
            <person name="Wang G."/>
        </authorList>
    </citation>
    <scope>NUCLEOTIDE SEQUENCE [LARGE SCALE GENOMIC DNA]</scope>
    <source>
        <strain evidence="1 2">69B4</strain>
    </source>
</reference>
<keyword evidence="2" id="KW-1185">Reference proteome</keyword>
<gene>
    <name evidence="1" type="ORF">N869_10055</name>
</gene>
<evidence type="ECO:0000313" key="2">
    <source>
        <dbReference type="Proteomes" id="UP000054314"/>
    </source>
</evidence>
<dbReference type="AlphaFoldDB" id="A0A0A0BYY6"/>
<evidence type="ECO:0000313" key="1">
    <source>
        <dbReference type="EMBL" id="KGM13613.1"/>
    </source>
</evidence>
<name>A0A0A0BYY6_9CELL</name>
<accession>A0A0A0BYY6</accession>
<dbReference type="EMBL" id="AXCZ01000033">
    <property type="protein sequence ID" value="KGM13613.1"/>
    <property type="molecule type" value="Genomic_DNA"/>
</dbReference>
<dbReference type="Proteomes" id="UP000054314">
    <property type="component" value="Unassembled WGS sequence"/>
</dbReference>